<sequence>MSIKSRLIALFILTSTSIFAQNSRLAGSVFDARRQPVNGVNVRLLELKKGKLSDETGQFSIPSLPSGTYTLQASYVGYKTLQQSITLEEGKTLNLALELLETTTDLKEIVVVGHVSQNEKPVSIGKLPIRPMDLPQSVMTLDRTLLETQQVRSMSDVLMNTNGVYIMGTTGGYQEEISARGFSMGSSNTFKNGMRYANGMMSELSGIEKVEILKGSAAILYGNVAAGGVLNLVTKKPKFNFGGEISLRSGSWGLIKPSIDFYGGLSSKVAVRLNATHEKANSFREGVRSERFYVNPSLLFKLSDKTELVVEGDYLEDRRTPDFGAGIINYKIVDVPRERFLGVAWSYMNQNQSSITTSLTHRLTDQWTIKLMAGIRNNGFDLFSNARPNAGSFVSEDGRWIRNLQKANARENYGIAQVDVTGTLHTGVIKHQLLVGADSDYFNTVTNAFNQFARYDTINILGPNPAKKRVDQPAMTPFTTTTAPINRVGLYVQDLVHVSEKMKLLVGLRYSYQQTTSELYTYSTSKTTVSTNFDGAFSPRLGLVFQPTKSHAIFASYANSFALNSGVDINNNALPPSLIDQYELGIKNELLKGMLSANVTAYRILNNNLAQNSLINATTYSYVKELVGAVQSEGLEIDLSTKPVAGISFTGGYSYNETKYVKSNTYIEGSLLRYNPNHTANIGISFRHNGWQAGLTSVYIGERFAGRSTRVAVANDAYRLIELPAYTQVDFSLSYRIKHFIVRSKVANLGDVLSYNVHDDNSVNPITPRNYSLSLTFAF</sequence>
<evidence type="ECO:0000256" key="16">
    <source>
        <dbReference type="SAM" id="SignalP"/>
    </source>
</evidence>
<organism evidence="19 20">
    <name type="scientific">Aquirufa novilacunae</name>
    <dbReference type="NCBI Taxonomy" id="3139305"/>
    <lineage>
        <taxon>Bacteria</taxon>
        <taxon>Pseudomonadati</taxon>
        <taxon>Bacteroidota</taxon>
        <taxon>Cytophagia</taxon>
        <taxon>Cytophagales</taxon>
        <taxon>Flectobacillaceae</taxon>
        <taxon>Aquirufa</taxon>
    </lineage>
</organism>
<dbReference type="InterPro" id="IPR012910">
    <property type="entry name" value="Plug_dom"/>
</dbReference>
<proteinExistence type="inferred from homology"/>
<comment type="similarity">
    <text evidence="2 14 15">Belongs to the TonB-dependent receptor family.</text>
</comment>
<feature type="chain" id="PRO_5046795619" evidence="16">
    <location>
        <begin position="21"/>
        <end position="779"/>
    </location>
</feature>
<keyword evidence="7 16" id="KW-0732">Signal</keyword>
<dbReference type="PANTHER" id="PTHR32552:SF68">
    <property type="entry name" value="FERRICHROME OUTER MEMBRANE TRANSPORTER_PHAGE RECEPTOR"/>
    <property type="match status" value="1"/>
</dbReference>
<dbReference type="InterPro" id="IPR036942">
    <property type="entry name" value="Beta-barrel_TonB_sf"/>
</dbReference>
<evidence type="ECO:0000256" key="2">
    <source>
        <dbReference type="ARBA" id="ARBA00009810"/>
    </source>
</evidence>
<evidence type="ECO:0000256" key="1">
    <source>
        <dbReference type="ARBA" id="ARBA00004571"/>
    </source>
</evidence>
<comment type="caution">
    <text evidence="19">The sequence shown here is derived from an EMBL/GenBank/DDBJ whole genome shotgun (WGS) entry which is preliminary data.</text>
</comment>
<feature type="domain" description="TonB-dependent receptor plug" evidence="18">
    <location>
        <begin position="131"/>
        <end position="229"/>
    </location>
</feature>
<evidence type="ECO:0000256" key="15">
    <source>
        <dbReference type="RuleBase" id="RU003357"/>
    </source>
</evidence>
<evidence type="ECO:0000256" key="4">
    <source>
        <dbReference type="ARBA" id="ARBA00022452"/>
    </source>
</evidence>
<keyword evidence="11 14" id="KW-0472">Membrane</keyword>
<evidence type="ECO:0000256" key="7">
    <source>
        <dbReference type="ARBA" id="ARBA00022729"/>
    </source>
</evidence>
<feature type="signal peptide" evidence="16">
    <location>
        <begin position="1"/>
        <end position="20"/>
    </location>
</feature>
<keyword evidence="3 14" id="KW-0813">Transport</keyword>
<dbReference type="Gene3D" id="2.60.40.1120">
    <property type="entry name" value="Carboxypeptidase-like, regulatory domain"/>
    <property type="match status" value="1"/>
</dbReference>
<evidence type="ECO:0000256" key="10">
    <source>
        <dbReference type="ARBA" id="ARBA00023077"/>
    </source>
</evidence>
<dbReference type="NCBIfam" id="TIGR01783">
    <property type="entry name" value="TonB-siderophor"/>
    <property type="match status" value="1"/>
</dbReference>
<dbReference type="SUPFAM" id="SSF49452">
    <property type="entry name" value="Starch-binding domain-like"/>
    <property type="match status" value="1"/>
</dbReference>
<dbReference type="Gene3D" id="2.170.130.10">
    <property type="entry name" value="TonB-dependent receptor, plug domain"/>
    <property type="match status" value="1"/>
</dbReference>
<evidence type="ECO:0000313" key="20">
    <source>
        <dbReference type="Proteomes" id="UP001623559"/>
    </source>
</evidence>
<dbReference type="InterPro" id="IPR010105">
    <property type="entry name" value="TonB_sidphr_rcpt"/>
</dbReference>
<dbReference type="InterPro" id="IPR000531">
    <property type="entry name" value="Beta-barrel_TonB"/>
</dbReference>
<name>A0ABW8SY82_9BACT</name>
<dbReference type="Pfam" id="PF13715">
    <property type="entry name" value="CarbopepD_reg_2"/>
    <property type="match status" value="1"/>
</dbReference>
<dbReference type="EMBL" id="JBEWZG010000002">
    <property type="protein sequence ID" value="MFL0206281.1"/>
    <property type="molecule type" value="Genomic_DNA"/>
</dbReference>
<gene>
    <name evidence="19" type="ORF">V7S74_05960</name>
</gene>
<evidence type="ECO:0000256" key="5">
    <source>
        <dbReference type="ARBA" id="ARBA00022496"/>
    </source>
</evidence>
<accession>A0ABW8SY82</accession>
<dbReference type="InterPro" id="IPR013784">
    <property type="entry name" value="Carb-bd-like_fold"/>
</dbReference>
<evidence type="ECO:0000256" key="3">
    <source>
        <dbReference type="ARBA" id="ARBA00022448"/>
    </source>
</evidence>
<dbReference type="Pfam" id="PF07715">
    <property type="entry name" value="Plug"/>
    <property type="match status" value="1"/>
</dbReference>
<keyword evidence="12 19" id="KW-0675">Receptor</keyword>
<comment type="subcellular location">
    <subcellularLocation>
        <location evidence="1 14">Cell outer membrane</location>
        <topology evidence="1 14">Multi-pass membrane protein</topology>
    </subcellularLocation>
</comment>
<dbReference type="PROSITE" id="PS52016">
    <property type="entry name" value="TONB_DEPENDENT_REC_3"/>
    <property type="match status" value="1"/>
</dbReference>
<keyword evidence="10 15" id="KW-0798">TonB box</keyword>
<dbReference type="CDD" id="cd01347">
    <property type="entry name" value="ligand_gated_channel"/>
    <property type="match status" value="1"/>
</dbReference>
<dbReference type="RefSeq" id="WP_406777861.1">
    <property type="nucleotide sequence ID" value="NZ_JBEWZG010000002.1"/>
</dbReference>
<protein>
    <submittedName>
        <fullName evidence="19">TonB-dependent receptor</fullName>
    </submittedName>
</protein>
<evidence type="ECO:0000256" key="14">
    <source>
        <dbReference type="PROSITE-ProRule" id="PRU01360"/>
    </source>
</evidence>
<evidence type="ECO:0000256" key="11">
    <source>
        <dbReference type="ARBA" id="ARBA00023136"/>
    </source>
</evidence>
<evidence type="ECO:0000259" key="17">
    <source>
        <dbReference type="Pfam" id="PF00593"/>
    </source>
</evidence>
<feature type="domain" description="TonB-dependent receptor-like beta-barrel" evidence="17">
    <location>
        <begin position="300"/>
        <end position="749"/>
    </location>
</feature>
<dbReference type="Proteomes" id="UP001623559">
    <property type="component" value="Unassembled WGS sequence"/>
</dbReference>
<evidence type="ECO:0000256" key="8">
    <source>
        <dbReference type="ARBA" id="ARBA00023004"/>
    </source>
</evidence>
<reference evidence="19 20" key="1">
    <citation type="submission" date="2024-07" db="EMBL/GenBank/DDBJ databases">
        <authorList>
            <person name="Pitt A."/>
            <person name="Hahn M.W."/>
        </authorList>
    </citation>
    <scope>NUCLEOTIDE SEQUENCE [LARGE SCALE GENOMIC DNA]</scope>
    <source>
        <strain evidence="19 20">2-AUSEE-184A6</strain>
    </source>
</reference>
<evidence type="ECO:0000256" key="6">
    <source>
        <dbReference type="ARBA" id="ARBA00022692"/>
    </source>
</evidence>
<dbReference type="Gene3D" id="2.40.170.20">
    <property type="entry name" value="TonB-dependent receptor, beta-barrel domain"/>
    <property type="match status" value="1"/>
</dbReference>
<dbReference type="InterPro" id="IPR037066">
    <property type="entry name" value="Plug_dom_sf"/>
</dbReference>
<keyword evidence="5" id="KW-0410">Iron transport</keyword>
<dbReference type="Pfam" id="PF00593">
    <property type="entry name" value="TonB_dep_Rec_b-barrel"/>
    <property type="match status" value="1"/>
</dbReference>
<keyword evidence="13 14" id="KW-0998">Cell outer membrane</keyword>
<evidence type="ECO:0000256" key="9">
    <source>
        <dbReference type="ARBA" id="ARBA00023065"/>
    </source>
</evidence>
<keyword evidence="6 14" id="KW-0812">Transmembrane</keyword>
<evidence type="ECO:0000256" key="12">
    <source>
        <dbReference type="ARBA" id="ARBA00023170"/>
    </source>
</evidence>
<evidence type="ECO:0000259" key="18">
    <source>
        <dbReference type="Pfam" id="PF07715"/>
    </source>
</evidence>
<evidence type="ECO:0000313" key="19">
    <source>
        <dbReference type="EMBL" id="MFL0206281.1"/>
    </source>
</evidence>
<keyword evidence="4 14" id="KW-1134">Transmembrane beta strand</keyword>
<keyword evidence="9" id="KW-0406">Ion transport</keyword>
<evidence type="ECO:0000256" key="13">
    <source>
        <dbReference type="ARBA" id="ARBA00023237"/>
    </source>
</evidence>
<keyword evidence="8" id="KW-0408">Iron</keyword>
<dbReference type="PANTHER" id="PTHR32552">
    <property type="entry name" value="FERRICHROME IRON RECEPTOR-RELATED"/>
    <property type="match status" value="1"/>
</dbReference>
<dbReference type="InterPro" id="IPR039426">
    <property type="entry name" value="TonB-dep_rcpt-like"/>
</dbReference>
<dbReference type="SUPFAM" id="SSF56935">
    <property type="entry name" value="Porins"/>
    <property type="match status" value="1"/>
</dbReference>